<dbReference type="EMBL" id="BDGU01001498">
    <property type="protein sequence ID" value="GAW09987.1"/>
    <property type="molecule type" value="Genomic_DNA"/>
</dbReference>
<sequence length="628" mass="69998">MARTCIFALLILLIGLTITIQGVQAHVAAWHYGMYCLNGTSGYDNPNTNDAIQPLYRMTKDDWWFHHFNKCDRFPPQEGDFLDLPVNGTFTVEHALNRAFTTLSYNGEDIGDFGDGEDHPGMGEDGDCITAINIHTQNESMAAGTAFAISYHSNMSLVTFENLVVFTVLYHTPWKRIATYSVPNLPACPPEGCICAWGWIPNGCGTANMYHLGYRCKVVGQTGDAAVAPGQAPVWCEDDPDRCVNGAKQMLYWHQVDGNNIEVEGLDLAGDHKSPAYNAKCGFRNGAQTDIFLEPGTATSTNVPPSAIRHKLPSLLLGFAIAWTFQFDKITDFTGGSNFFILALLTLLIGNEFHARNIVASVLVMVWATRIAGFLLYRVLKTGSDTRFDEIRSSFLKFLGFWLGQIIWVWTVSLPLTILNSPAISDTTRSGSNPAFGTSRDIAGIVLWVLGWLIETVSDAQKFRYKMAKDKPKDKPVLTGLWKWSRHPPYFGEIMCWWGIWILCLSPTTNGSLSSHSKSAQYGAIVSPLFTLILLMFGSGVPTAEKPQAKKFFLMSYGENAKQEHAHAWSNYKEYLRKTSILIPIPPVVYKPLPRLLKQTLLLDFPMYQFDQVRDGVVAVEQSRRESA</sequence>
<keyword evidence="4" id="KW-0479">Metal-binding</keyword>
<dbReference type="AlphaFoldDB" id="A0A1Q3ERZ8"/>
<reference evidence="14 15" key="2">
    <citation type="submission" date="2017-02" db="EMBL/GenBank/DDBJ databases">
        <title>A genome survey and senescence transcriptome analysis in Lentinula edodes.</title>
        <authorList>
            <person name="Sakamoto Y."/>
            <person name="Nakade K."/>
            <person name="Sato S."/>
            <person name="Yoshida Y."/>
            <person name="Miyazaki K."/>
            <person name="Natsume S."/>
            <person name="Konno N."/>
        </authorList>
    </citation>
    <scope>NUCLEOTIDE SEQUENCE [LARGE SCALE GENOMIC DNA]</scope>
    <source>
        <strain evidence="14 15">NBRC 111202</strain>
    </source>
</reference>
<evidence type="ECO:0000313" key="15">
    <source>
        <dbReference type="Proteomes" id="UP000188533"/>
    </source>
</evidence>
<feature type="transmembrane region" description="Helical" evidence="12">
    <location>
        <begin position="438"/>
        <end position="457"/>
    </location>
</feature>
<keyword evidence="6" id="KW-0560">Oxidoreductase</keyword>
<dbReference type="PROSITE" id="PS50244">
    <property type="entry name" value="S5A_REDUCTASE"/>
    <property type="match status" value="1"/>
</dbReference>
<feature type="chain" id="PRO_5012253363" evidence="13">
    <location>
        <begin position="26"/>
        <end position="628"/>
    </location>
</feature>
<dbReference type="Pfam" id="PF06966">
    <property type="entry name" value="DUF1295"/>
    <property type="match status" value="1"/>
</dbReference>
<evidence type="ECO:0000256" key="1">
    <source>
        <dbReference type="ARBA" id="ARBA00001973"/>
    </source>
</evidence>
<evidence type="ECO:0000256" key="11">
    <source>
        <dbReference type="ARBA" id="ARBA00046340"/>
    </source>
</evidence>
<dbReference type="GO" id="GO:0005576">
    <property type="term" value="C:extracellular region"/>
    <property type="evidence" value="ECO:0007669"/>
    <property type="project" value="UniProtKB-SubCell"/>
</dbReference>
<dbReference type="InterPro" id="IPR054497">
    <property type="entry name" value="LPMO_AA14"/>
</dbReference>
<keyword evidence="15" id="KW-1185">Reference proteome</keyword>
<dbReference type="GO" id="GO:0016020">
    <property type="term" value="C:membrane"/>
    <property type="evidence" value="ECO:0007669"/>
    <property type="project" value="TreeGrafter"/>
</dbReference>
<dbReference type="InterPro" id="IPR010721">
    <property type="entry name" value="UstE-like"/>
</dbReference>
<dbReference type="PANTHER" id="PTHR32251:SF15">
    <property type="entry name" value="3-OXO-5-ALPHA-STEROID 4-DEHYDROGENASE (DUF1295)"/>
    <property type="match status" value="1"/>
</dbReference>
<evidence type="ECO:0000256" key="12">
    <source>
        <dbReference type="SAM" id="Phobius"/>
    </source>
</evidence>
<evidence type="ECO:0000256" key="7">
    <source>
        <dbReference type="ARBA" id="ARBA00023008"/>
    </source>
</evidence>
<feature type="transmembrane region" description="Helical" evidence="12">
    <location>
        <begin position="398"/>
        <end position="418"/>
    </location>
</feature>
<keyword evidence="12" id="KW-1133">Transmembrane helix</keyword>
<comment type="similarity">
    <text evidence="11">Belongs to the polysaccharide monooxygenase AA14 family.</text>
</comment>
<comment type="caution">
    <text evidence="14">The sequence shown here is derived from an EMBL/GenBank/DDBJ whole genome shotgun (WGS) entry which is preliminary data.</text>
</comment>
<keyword evidence="10" id="KW-0325">Glycoprotein</keyword>
<evidence type="ECO:0000256" key="4">
    <source>
        <dbReference type="ARBA" id="ARBA00022723"/>
    </source>
</evidence>
<keyword evidence="5 13" id="KW-0732">Signal</keyword>
<dbReference type="GO" id="GO:0004497">
    <property type="term" value="F:monooxygenase activity"/>
    <property type="evidence" value="ECO:0007669"/>
    <property type="project" value="UniProtKB-KW"/>
</dbReference>
<evidence type="ECO:0000256" key="9">
    <source>
        <dbReference type="ARBA" id="ARBA00023157"/>
    </source>
</evidence>
<gene>
    <name evidence="14" type="ORF">LENED_012209</name>
</gene>
<feature type="signal peptide" evidence="13">
    <location>
        <begin position="1"/>
        <end position="25"/>
    </location>
</feature>
<name>A0A1Q3ERZ8_LENED</name>
<evidence type="ECO:0000256" key="6">
    <source>
        <dbReference type="ARBA" id="ARBA00023002"/>
    </source>
</evidence>
<dbReference type="Gene3D" id="1.20.120.1630">
    <property type="match status" value="1"/>
</dbReference>
<keyword evidence="12" id="KW-0812">Transmembrane</keyword>
<evidence type="ECO:0000256" key="2">
    <source>
        <dbReference type="ARBA" id="ARBA00004613"/>
    </source>
</evidence>
<proteinExistence type="inferred from homology"/>
<evidence type="ECO:0000313" key="14">
    <source>
        <dbReference type="EMBL" id="GAW09987.1"/>
    </source>
</evidence>
<dbReference type="Pfam" id="PF22810">
    <property type="entry name" value="LPMO_AA14"/>
    <property type="match status" value="1"/>
</dbReference>
<dbReference type="PANTHER" id="PTHR32251">
    <property type="entry name" value="3-OXO-5-ALPHA-STEROID 4-DEHYDROGENASE"/>
    <property type="match status" value="1"/>
</dbReference>
<evidence type="ECO:0000256" key="3">
    <source>
        <dbReference type="ARBA" id="ARBA00022525"/>
    </source>
</evidence>
<organism evidence="14 15">
    <name type="scientific">Lentinula edodes</name>
    <name type="common">Shiitake mushroom</name>
    <name type="synonym">Lentinus edodes</name>
    <dbReference type="NCBI Taxonomy" id="5353"/>
    <lineage>
        <taxon>Eukaryota</taxon>
        <taxon>Fungi</taxon>
        <taxon>Dikarya</taxon>
        <taxon>Basidiomycota</taxon>
        <taxon>Agaricomycotina</taxon>
        <taxon>Agaricomycetes</taxon>
        <taxon>Agaricomycetidae</taxon>
        <taxon>Agaricales</taxon>
        <taxon>Marasmiineae</taxon>
        <taxon>Omphalotaceae</taxon>
        <taxon>Lentinula</taxon>
    </lineage>
</organism>
<evidence type="ECO:0000256" key="8">
    <source>
        <dbReference type="ARBA" id="ARBA00023033"/>
    </source>
</evidence>
<accession>A0A1Q3ERZ8</accession>
<reference evidence="14 15" key="1">
    <citation type="submission" date="2016-08" db="EMBL/GenBank/DDBJ databases">
        <authorList>
            <consortium name="Lentinula edodes genome sequencing consortium"/>
            <person name="Sakamoto Y."/>
            <person name="Nakade K."/>
            <person name="Sato S."/>
            <person name="Yoshida Y."/>
            <person name="Miyazaki K."/>
            <person name="Natsume S."/>
            <person name="Konno N."/>
        </authorList>
    </citation>
    <scope>NUCLEOTIDE SEQUENCE [LARGE SCALE GENOMIC DNA]</scope>
    <source>
        <strain evidence="14 15">NBRC 111202</strain>
    </source>
</reference>
<dbReference type="GO" id="GO:0046872">
    <property type="term" value="F:metal ion binding"/>
    <property type="evidence" value="ECO:0007669"/>
    <property type="project" value="UniProtKB-KW"/>
</dbReference>
<keyword evidence="9" id="KW-1015">Disulfide bond</keyword>
<feature type="transmembrane region" description="Helical" evidence="12">
    <location>
        <begin position="520"/>
        <end position="541"/>
    </location>
</feature>
<keyword evidence="12" id="KW-0472">Membrane</keyword>
<feature type="transmembrane region" description="Helical" evidence="12">
    <location>
        <begin position="358"/>
        <end position="377"/>
    </location>
</feature>
<keyword evidence="3" id="KW-0964">Secreted</keyword>
<dbReference type="Proteomes" id="UP000188533">
    <property type="component" value="Unassembled WGS sequence"/>
</dbReference>
<keyword evidence="8" id="KW-0503">Monooxygenase</keyword>
<comment type="cofactor">
    <cofactor evidence="1">
        <name>Cu(2+)</name>
        <dbReference type="ChEBI" id="CHEBI:29036"/>
    </cofactor>
</comment>
<evidence type="ECO:0000256" key="13">
    <source>
        <dbReference type="SAM" id="SignalP"/>
    </source>
</evidence>
<keyword evidence="7" id="KW-0186">Copper</keyword>
<evidence type="ECO:0000256" key="10">
    <source>
        <dbReference type="ARBA" id="ARBA00023180"/>
    </source>
</evidence>
<evidence type="ECO:0000256" key="5">
    <source>
        <dbReference type="ARBA" id="ARBA00022729"/>
    </source>
</evidence>
<comment type="subcellular location">
    <subcellularLocation>
        <location evidence="2">Secreted</location>
    </subcellularLocation>
</comment>
<protein>
    <submittedName>
        <fullName evidence="14">DUF1295-domain-containing protein</fullName>
    </submittedName>
</protein>